<proteinExistence type="predicted"/>
<dbReference type="EMBL" id="JAVDPW010000022">
    <property type="protein sequence ID" value="MDR6294610.1"/>
    <property type="molecule type" value="Genomic_DNA"/>
</dbReference>
<name>A0ABU1K160_9PROT</name>
<organism evidence="1 2">
    <name type="scientific">Inquilinus ginsengisoli</name>
    <dbReference type="NCBI Taxonomy" id="363840"/>
    <lineage>
        <taxon>Bacteria</taxon>
        <taxon>Pseudomonadati</taxon>
        <taxon>Pseudomonadota</taxon>
        <taxon>Alphaproteobacteria</taxon>
        <taxon>Rhodospirillales</taxon>
        <taxon>Rhodospirillaceae</taxon>
        <taxon>Inquilinus</taxon>
    </lineage>
</organism>
<dbReference type="Proteomes" id="UP001262410">
    <property type="component" value="Unassembled WGS sequence"/>
</dbReference>
<accession>A0ABU1K160</accession>
<gene>
    <name evidence="1" type="ORF">E9232_007165</name>
</gene>
<protein>
    <submittedName>
        <fullName evidence="1">Uncharacterized protein</fullName>
    </submittedName>
</protein>
<keyword evidence="2" id="KW-1185">Reference proteome</keyword>
<comment type="caution">
    <text evidence="1">The sequence shown here is derived from an EMBL/GenBank/DDBJ whole genome shotgun (WGS) entry which is preliminary data.</text>
</comment>
<reference evidence="1 2" key="1">
    <citation type="submission" date="2023-07" db="EMBL/GenBank/DDBJ databases">
        <title>Sorghum-associated microbial communities from plants grown in Nebraska, USA.</title>
        <authorList>
            <person name="Schachtman D."/>
        </authorList>
    </citation>
    <scope>NUCLEOTIDE SEQUENCE [LARGE SCALE GENOMIC DNA]</scope>
    <source>
        <strain evidence="1 2">584</strain>
    </source>
</reference>
<evidence type="ECO:0000313" key="2">
    <source>
        <dbReference type="Proteomes" id="UP001262410"/>
    </source>
</evidence>
<evidence type="ECO:0000313" key="1">
    <source>
        <dbReference type="EMBL" id="MDR6294610.1"/>
    </source>
</evidence>
<dbReference type="RefSeq" id="WP_309802212.1">
    <property type="nucleotide sequence ID" value="NZ_JAVDPW010000022.1"/>
</dbReference>
<sequence>MPTLAEFNAQLERCAQSPEEVRNFIEGFSKVRLRYIARAMTASPVVLPSSLGEQAAMYMSIAPDWDDVEKLAQSGLAREQVASSANPGKDWLHIDIAMDPVSRGIVADFLAQTCLSDKQRRALFPALSAAKFRDSEASARRRNEVPHLNAWLAWSREEGINTILFGDYHKHLRIHGASQNAGGDVGAVGGAIAVMDALLEVSDGMLLDQLGGLPPPGQRDPVSVDMFLRRHGIAPESNERPLKCILLSNHRAVIFASDPDVAIVQSLTEPFRTAQEAWSAYSEVRSDAARRSQRIVEFAVGEVKAATDVHNLHERMALSTRENRSERQTDRFLMMAILTNDLLTGGAGKSGRRNTRAPMQSREMGRMADVFNLHHAWGWDGGRQRHPEHWAWLKRRLREWCGL</sequence>